<dbReference type="AlphaFoldDB" id="A0A2L2TNX9"/>
<proteinExistence type="predicted"/>
<dbReference type="Proteomes" id="UP000245910">
    <property type="component" value="Chromosome I"/>
</dbReference>
<organism evidence="1 2">
    <name type="scientific">Fusarium venenatum</name>
    <dbReference type="NCBI Taxonomy" id="56646"/>
    <lineage>
        <taxon>Eukaryota</taxon>
        <taxon>Fungi</taxon>
        <taxon>Dikarya</taxon>
        <taxon>Ascomycota</taxon>
        <taxon>Pezizomycotina</taxon>
        <taxon>Sordariomycetes</taxon>
        <taxon>Hypocreomycetidae</taxon>
        <taxon>Hypocreales</taxon>
        <taxon>Nectriaceae</taxon>
        <taxon>Fusarium</taxon>
    </lineage>
</organism>
<name>A0A2L2TNX9_9HYPO</name>
<accession>A0A2L2TNX9</accession>
<reference evidence="2" key="1">
    <citation type="submission" date="2014-10" db="EMBL/GenBank/DDBJ databases">
        <authorList>
            <person name="King R."/>
        </authorList>
    </citation>
    <scope>NUCLEOTIDE SEQUENCE [LARGE SCALE GENOMIC DNA]</scope>
    <source>
        <strain evidence="2">A3/5</strain>
    </source>
</reference>
<keyword evidence="2" id="KW-1185">Reference proteome</keyword>
<protein>
    <submittedName>
        <fullName evidence="1">Uncharacterized protein</fullName>
    </submittedName>
</protein>
<sequence length="95" mass="10849">MTGGPVIVGKRTDCRKLVQQHATRRRCEHYPHICTAWKWCSDNPAKVWVATEEAGRSRKKILSVSNVEFCIDAFAMFVLSLILELEFALEHFNGV</sequence>
<dbReference type="EMBL" id="LN649229">
    <property type="protein sequence ID" value="CEI67461.1"/>
    <property type="molecule type" value="Genomic_DNA"/>
</dbReference>
<evidence type="ECO:0000313" key="1">
    <source>
        <dbReference type="EMBL" id="CEI67461.1"/>
    </source>
</evidence>
<evidence type="ECO:0000313" key="2">
    <source>
        <dbReference type="Proteomes" id="UP000245910"/>
    </source>
</evidence>